<evidence type="ECO:0000259" key="5">
    <source>
        <dbReference type="PROSITE" id="PS50122"/>
    </source>
</evidence>
<keyword evidence="1" id="KW-0378">Hydrolase</keyword>
<dbReference type="Gene3D" id="3.40.50.180">
    <property type="entry name" value="Methylesterase CheB, C-terminal domain"/>
    <property type="match status" value="1"/>
</dbReference>
<protein>
    <recommendedName>
        <fullName evidence="2">protein-glutamate methylesterase</fullName>
        <ecNumber evidence="2">3.1.1.61</ecNumber>
    </recommendedName>
</protein>
<evidence type="ECO:0000313" key="7">
    <source>
        <dbReference type="Proteomes" id="UP001500359"/>
    </source>
</evidence>
<feature type="domain" description="CheB-type methylesterase" evidence="5">
    <location>
        <begin position="1"/>
        <end position="147"/>
    </location>
</feature>
<dbReference type="InterPro" id="IPR000673">
    <property type="entry name" value="Sig_transdc_resp-reg_Me-estase"/>
</dbReference>
<evidence type="ECO:0000256" key="1">
    <source>
        <dbReference type="ARBA" id="ARBA00022801"/>
    </source>
</evidence>
<comment type="caution">
    <text evidence="6">The sequence shown here is derived from an EMBL/GenBank/DDBJ whole genome shotgun (WGS) entry which is preliminary data.</text>
</comment>
<dbReference type="InterPro" id="IPR035909">
    <property type="entry name" value="CheB_C"/>
</dbReference>
<evidence type="ECO:0000256" key="3">
    <source>
        <dbReference type="ARBA" id="ARBA00048267"/>
    </source>
</evidence>
<dbReference type="EMBL" id="BAAAFD010000002">
    <property type="protein sequence ID" value="GAA0854392.1"/>
    <property type="molecule type" value="Genomic_DNA"/>
</dbReference>
<dbReference type="Pfam" id="PF01339">
    <property type="entry name" value="CheB_methylest"/>
    <property type="match status" value="1"/>
</dbReference>
<proteinExistence type="predicted"/>
<dbReference type="PANTHER" id="PTHR42872">
    <property type="entry name" value="PROTEIN-GLUTAMATE METHYLESTERASE/PROTEIN-GLUTAMINE GLUTAMINASE"/>
    <property type="match status" value="1"/>
</dbReference>
<sequence>MQMFSQPFTRSLPPVVYACHMTQSEGVNRVRDALNSCLPIPVLVATPGVELAREHFYVSPAAYHLLLEDEGRVFRFFDDEPYLASKPSINLFFMSCCGHEARSTLAILLSGANTDGADGLHALNRSGACCAVADPEHCQFDIMPRTAASLLENIQIIPHCREHQWLEKVL</sequence>
<comment type="caution">
    <text evidence="4">Lacks conserved residue(s) required for the propagation of feature annotation.</text>
</comment>
<evidence type="ECO:0000313" key="6">
    <source>
        <dbReference type="EMBL" id="GAA0854392.1"/>
    </source>
</evidence>
<evidence type="ECO:0000256" key="4">
    <source>
        <dbReference type="PROSITE-ProRule" id="PRU00050"/>
    </source>
</evidence>
<dbReference type="Proteomes" id="UP001500359">
    <property type="component" value="Unassembled WGS sequence"/>
</dbReference>
<dbReference type="PANTHER" id="PTHR42872:SF6">
    <property type="entry name" value="PROTEIN-GLUTAMATE METHYLESTERASE_PROTEIN-GLUTAMINE GLUTAMINASE"/>
    <property type="match status" value="1"/>
</dbReference>
<gene>
    <name evidence="6" type="ORF">GCM10009114_09950</name>
</gene>
<evidence type="ECO:0000256" key="2">
    <source>
        <dbReference type="ARBA" id="ARBA00039140"/>
    </source>
</evidence>
<dbReference type="SUPFAM" id="SSF52738">
    <property type="entry name" value="Methylesterase CheB, C-terminal domain"/>
    <property type="match status" value="1"/>
</dbReference>
<accession>A0ABN1LEB1</accession>
<dbReference type="PROSITE" id="PS50122">
    <property type="entry name" value="CHEB"/>
    <property type="match status" value="1"/>
</dbReference>
<comment type="catalytic activity">
    <reaction evidence="3">
        <text>[protein]-L-glutamate 5-O-methyl ester + H2O = L-glutamyl-[protein] + methanol + H(+)</text>
        <dbReference type="Rhea" id="RHEA:23236"/>
        <dbReference type="Rhea" id="RHEA-COMP:10208"/>
        <dbReference type="Rhea" id="RHEA-COMP:10311"/>
        <dbReference type="ChEBI" id="CHEBI:15377"/>
        <dbReference type="ChEBI" id="CHEBI:15378"/>
        <dbReference type="ChEBI" id="CHEBI:17790"/>
        <dbReference type="ChEBI" id="CHEBI:29973"/>
        <dbReference type="ChEBI" id="CHEBI:82795"/>
        <dbReference type="EC" id="3.1.1.61"/>
    </reaction>
</comment>
<dbReference type="EC" id="3.1.1.61" evidence="2"/>
<reference evidence="6 7" key="1">
    <citation type="journal article" date="2019" name="Int. J. Syst. Evol. Microbiol.">
        <title>The Global Catalogue of Microorganisms (GCM) 10K type strain sequencing project: providing services to taxonomists for standard genome sequencing and annotation.</title>
        <authorList>
            <consortium name="The Broad Institute Genomics Platform"/>
            <consortium name="The Broad Institute Genome Sequencing Center for Infectious Disease"/>
            <person name="Wu L."/>
            <person name="Ma J."/>
        </authorList>
    </citation>
    <scope>NUCLEOTIDE SEQUENCE [LARGE SCALE GENOMIC DNA]</scope>
    <source>
        <strain evidence="6 7">JCM 15896</strain>
    </source>
</reference>
<organism evidence="6 7">
    <name type="scientific">Aliiglaciecola litoralis</name>
    <dbReference type="NCBI Taxonomy" id="582857"/>
    <lineage>
        <taxon>Bacteria</taxon>
        <taxon>Pseudomonadati</taxon>
        <taxon>Pseudomonadota</taxon>
        <taxon>Gammaproteobacteria</taxon>
        <taxon>Alteromonadales</taxon>
        <taxon>Alteromonadaceae</taxon>
        <taxon>Aliiglaciecola</taxon>
    </lineage>
</organism>
<keyword evidence="7" id="KW-1185">Reference proteome</keyword>
<name>A0ABN1LEB1_9ALTE</name>